<comment type="similarity">
    <text evidence="1">Belongs to the AHA1 family.</text>
</comment>
<proteinExistence type="inferred from homology"/>
<accession>A0A369TGN2</accession>
<dbReference type="GO" id="GO:0003700">
    <property type="term" value="F:DNA-binding transcription factor activity"/>
    <property type="evidence" value="ECO:0007669"/>
    <property type="project" value="InterPro"/>
</dbReference>
<dbReference type="InterPro" id="IPR001845">
    <property type="entry name" value="HTH_ArsR_DNA-bd_dom"/>
</dbReference>
<dbReference type="Gene3D" id="3.30.530.20">
    <property type="match status" value="1"/>
</dbReference>
<dbReference type="PANTHER" id="PTHR38600">
    <property type="entry name" value="TRANSCRIPTIONAL REGULATORY PROTEIN"/>
    <property type="match status" value="1"/>
</dbReference>
<dbReference type="NCBIfam" id="NF033788">
    <property type="entry name" value="HTH_metalloreg"/>
    <property type="match status" value="1"/>
</dbReference>
<dbReference type="InterPro" id="IPR036390">
    <property type="entry name" value="WH_DNA-bd_sf"/>
</dbReference>
<organism evidence="3 4">
    <name type="scientific">Thalassococcus profundi</name>
    <dbReference type="NCBI Taxonomy" id="2282382"/>
    <lineage>
        <taxon>Bacteria</taxon>
        <taxon>Pseudomonadati</taxon>
        <taxon>Pseudomonadota</taxon>
        <taxon>Alphaproteobacteria</taxon>
        <taxon>Rhodobacterales</taxon>
        <taxon>Roseobacteraceae</taxon>
        <taxon>Thalassococcus</taxon>
    </lineage>
</organism>
<comment type="caution">
    <text evidence="3">The sequence shown here is derived from an EMBL/GenBank/DDBJ whole genome shotgun (WGS) entry which is preliminary data.</text>
</comment>
<dbReference type="AlphaFoldDB" id="A0A369TGN2"/>
<dbReference type="SUPFAM" id="SSF46785">
    <property type="entry name" value="Winged helix' DNA-binding domain"/>
    <property type="match status" value="1"/>
</dbReference>
<dbReference type="SUPFAM" id="SSF55961">
    <property type="entry name" value="Bet v1-like"/>
    <property type="match status" value="1"/>
</dbReference>
<dbReference type="Gene3D" id="1.10.10.10">
    <property type="entry name" value="Winged helix-like DNA-binding domain superfamily/Winged helix DNA-binding domain"/>
    <property type="match status" value="1"/>
</dbReference>
<dbReference type="InterPro" id="IPR011991">
    <property type="entry name" value="ArsR-like_HTH"/>
</dbReference>
<name>A0A369TGN2_9RHOB</name>
<evidence type="ECO:0000256" key="1">
    <source>
        <dbReference type="ARBA" id="ARBA00006817"/>
    </source>
</evidence>
<protein>
    <submittedName>
        <fullName evidence="3">ArsR family transcriptional regulator</fullName>
    </submittedName>
</protein>
<dbReference type="PRINTS" id="PR00778">
    <property type="entry name" value="HTHARSR"/>
</dbReference>
<dbReference type="EMBL" id="QPMK01000021">
    <property type="protein sequence ID" value="RDD64509.1"/>
    <property type="molecule type" value="Genomic_DNA"/>
</dbReference>
<keyword evidence="4" id="KW-1185">Reference proteome</keyword>
<dbReference type="InterPro" id="IPR036388">
    <property type="entry name" value="WH-like_DNA-bd_sf"/>
</dbReference>
<dbReference type="OrthoDB" id="9815653at2"/>
<feature type="domain" description="HTH arsR-type" evidence="2">
    <location>
        <begin position="1"/>
        <end position="88"/>
    </location>
</feature>
<dbReference type="RefSeq" id="WP_114512621.1">
    <property type="nucleotide sequence ID" value="NZ_QPMK01000021.1"/>
</dbReference>
<dbReference type="Proteomes" id="UP000253977">
    <property type="component" value="Unassembled WGS sequence"/>
</dbReference>
<dbReference type="InterPro" id="IPR013538">
    <property type="entry name" value="ASHA1/2-like_C"/>
</dbReference>
<dbReference type="PANTHER" id="PTHR38600:SF1">
    <property type="entry name" value="TRANSCRIPTIONAL REGULATORY PROTEIN"/>
    <property type="match status" value="1"/>
</dbReference>
<dbReference type="PROSITE" id="PS50987">
    <property type="entry name" value="HTH_ARSR_2"/>
    <property type="match status" value="1"/>
</dbReference>
<dbReference type="CDD" id="cd00090">
    <property type="entry name" value="HTH_ARSR"/>
    <property type="match status" value="1"/>
</dbReference>
<sequence>MDAIFKALNDPARRALLDSLRQTDGQTLTDLCEQLDMTRFGVMKHLKMLEDARLIVTRKAGRFKYHYLNALPLQELVDRWVHPFLRPQARALSHLKATLEGQTMTRPDFTMTTFIDCTHDALWEALTRGELIALYHFACDTVRGDMQAPGDSVAYLYPHGAPMLSNRVISITPKSRIEMAFEPGWGGDRTPSRCVYLVEATASGMKLTVEHDDLPATQTGVADGWARFLAGVKTWLETGKTHRFAPEMAG</sequence>
<evidence type="ECO:0000259" key="2">
    <source>
        <dbReference type="PROSITE" id="PS50987"/>
    </source>
</evidence>
<dbReference type="Pfam" id="PF08327">
    <property type="entry name" value="AHSA1"/>
    <property type="match status" value="1"/>
</dbReference>
<evidence type="ECO:0000313" key="4">
    <source>
        <dbReference type="Proteomes" id="UP000253977"/>
    </source>
</evidence>
<dbReference type="Pfam" id="PF12840">
    <property type="entry name" value="HTH_20"/>
    <property type="match status" value="1"/>
</dbReference>
<gene>
    <name evidence="3" type="ORF">DU478_19810</name>
</gene>
<evidence type="ECO:0000313" key="3">
    <source>
        <dbReference type="EMBL" id="RDD64509.1"/>
    </source>
</evidence>
<reference evidence="3 4" key="1">
    <citation type="submission" date="2018-07" db="EMBL/GenBank/DDBJ databases">
        <title>Thalassococcus profundi sp. nov., a marine bacterium isolated from deep seawater of Okinawa Trough.</title>
        <authorList>
            <person name="Yu M."/>
        </authorList>
    </citation>
    <scope>NUCLEOTIDE SEQUENCE [LARGE SCALE GENOMIC DNA]</scope>
    <source>
        <strain evidence="3 4">WRAS1</strain>
    </source>
</reference>
<dbReference type="SMART" id="SM00418">
    <property type="entry name" value="HTH_ARSR"/>
    <property type="match status" value="1"/>
</dbReference>
<dbReference type="InterPro" id="IPR023393">
    <property type="entry name" value="START-like_dom_sf"/>
</dbReference>